<dbReference type="InterPro" id="IPR006671">
    <property type="entry name" value="Cyclin_N"/>
</dbReference>
<evidence type="ECO:0000256" key="8">
    <source>
        <dbReference type="RuleBase" id="RU000383"/>
    </source>
</evidence>
<dbReference type="InterPro" id="IPR036219">
    <property type="entry name" value="eEF-1beta-like_sf"/>
</dbReference>
<evidence type="ECO:0000259" key="11">
    <source>
        <dbReference type="SMART" id="SM00385"/>
    </source>
</evidence>
<evidence type="ECO:0000256" key="5">
    <source>
        <dbReference type="ARBA" id="ARBA00022917"/>
    </source>
</evidence>
<feature type="coiled-coil region" evidence="9">
    <location>
        <begin position="848"/>
        <end position="875"/>
    </location>
</feature>
<dbReference type="AlphaFoldDB" id="A0A8J6LGF0"/>
<evidence type="ECO:0000256" key="2">
    <source>
        <dbReference type="ARBA" id="ARBA00022618"/>
    </source>
</evidence>
<evidence type="ECO:0000256" key="1">
    <source>
        <dbReference type="ARBA" id="ARBA00007411"/>
    </source>
</evidence>
<dbReference type="Pfam" id="PF22528">
    <property type="entry name" value="PRMT_C"/>
    <property type="match status" value="1"/>
</dbReference>
<name>A0A8J6LGF0_TENMO</name>
<dbReference type="InterPro" id="IPR014717">
    <property type="entry name" value="Transl_elong_EF1B/ribsomal_bS6"/>
</dbReference>
<proteinExistence type="inferred from homology"/>
<dbReference type="Gene3D" id="2.70.160.11">
    <property type="entry name" value="Hnrnp arginine n-methyltransferase1"/>
    <property type="match status" value="1"/>
</dbReference>
<feature type="compositionally biased region" description="Polar residues" evidence="10">
    <location>
        <begin position="139"/>
        <end position="148"/>
    </location>
</feature>
<dbReference type="InterPro" id="IPR049720">
    <property type="entry name" value="EF1B_bsu/dsu"/>
</dbReference>
<comment type="similarity">
    <text evidence="8">Belongs to the cyclin family.</text>
</comment>
<dbReference type="InterPro" id="IPR018940">
    <property type="entry name" value="EF-1_beta_acid_region_euk"/>
</dbReference>
<dbReference type="FunFam" id="3.30.70.60:FF:000001">
    <property type="entry name" value="Elongation factor 1-beta 1 like"/>
    <property type="match status" value="1"/>
</dbReference>
<keyword evidence="5" id="KW-0648">Protein biosynthesis</keyword>
<dbReference type="InterPro" id="IPR013763">
    <property type="entry name" value="Cyclin-like_dom"/>
</dbReference>
<evidence type="ECO:0000256" key="6">
    <source>
        <dbReference type="ARBA" id="ARBA00023127"/>
    </source>
</evidence>
<keyword evidence="3" id="KW-0949">S-adenosyl-L-methionine</keyword>
<comment type="similarity">
    <text evidence="1">Belongs to the EF-1-beta/EF-1-delta family.</text>
</comment>
<dbReference type="InterPro" id="IPR014038">
    <property type="entry name" value="EF1B_bsu/dsu_GNE"/>
</dbReference>
<feature type="compositionally biased region" description="Basic and acidic residues" evidence="10">
    <location>
        <begin position="263"/>
        <end position="293"/>
    </location>
</feature>
<reference evidence="15" key="1">
    <citation type="journal article" date="2020" name="J Insects Food Feed">
        <title>The yellow mealworm (Tenebrio molitor) genome: a resource for the emerging insects as food and feed industry.</title>
        <authorList>
            <person name="Eriksson T."/>
            <person name="Andere A."/>
            <person name="Kelstrup H."/>
            <person name="Emery V."/>
            <person name="Picard C."/>
        </authorList>
    </citation>
    <scope>NUCLEOTIDE SEQUENCE</scope>
    <source>
        <strain evidence="15">Stoneville</strain>
        <tissue evidence="15">Whole head</tissue>
    </source>
</reference>
<dbReference type="EMBL" id="JABDTM020010645">
    <property type="protein sequence ID" value="KAH0820835.1"/>
    <property type="molecule type" value="Genomic_DNA"/>
</dbReference>
<feature type="compositionally biased region" description="Basic and acidic residues" evidence="10">
    <location>
        <begin position="129"/>
        <end position="138"/>
    </location>
</feature>
<dbReference type="InterPro" id="IPR036915">
    <property type="entry name" value="Cyclin-like_sf"/>
</dbReference>
<evidence type="ECO:0000313" key="15">
    <source>
        <dbReference type="EMBL" id="KAH0820835.1"/>
    </source>
</evidence>
<dbReference type="CDD" id="cd00292">
    <property type="entry name" value="EF1B"/>
    <property type="match status" value="1"/>
</dbReference>
<dbReference type="CDD" id="cd02440">
    <property type="entry name" value="AdoMet_MTases"/>
    <property type="match status" value="1"/>
</dbReference>
<feature type="domain" description="Cyclin-like" evidence="11">
    <location>
        <begin position="393"/>
        <end position="478"/>
    </location>
</feature>
<feature type="domain" description="Translation elongation factor EF1B beta/delta subunit guanine nucleotide exchange" evidence="12">
    <location>
        <begin position="937"/>
        <end position="1014"/>
    </location>
</feature>
<dbReference type="Pfam" id="PF02984">
    <property type="entry name" value="Cyclin_C"/>
    <property type="match status" value="1"/>
</dbReference>
<reference evidence="15" key="2">
    <citation type="submission" date="2021-08" db="EMBL/GenBank/DDBJ databases">
        <authorList>
            <person name="Eriksson T."/>
        </authorList>
    </citation>
    <scope>NUCLEOTIDE SEQUENCE</scope>
    <source>
        <strain evidence="15">Stoneville</strain>
        <tissue evidence="15">Whole head</tissue>
    </source>
</reference>
<keyword evidence="2" id="KW-0132">Cell division</keyword>
<dbReference type="SMART" id="SM01332">
    <property type="entry name" value="Cyclin_C"/>
    <property type="match status" value="1"/>
</dbReference>
<evidence type="ECO:0000256" key="4">
    <source>
        <dbReference type="ARBA" id="ARBA00022768"/>
    </source>
</evidence>
<dbReference type="PANTHER" id="PTHR11595">
    <property type="entry name" value="EF-HAND AND COILED-COIL DOMAIN-CONTAINING FAMILY MEMBER"/>
    <property type="match status" value="1"/>
</dbReference>
<dbReference type="SMART" id="SM01182">
    <property type="entry name" value="EF-1_beta_acid"/>
    <property type="match status" value="1"/>
</dbReference>
<dbReference type="GO" id="GO:0005829">
    <property type="term" value="C:cytosol"/>
    <property type="evidence" value="ECO:0007669"/>
    <property type="project" value="TreeGrafter"/>
</dbReference>
<dbReference type="PROSITE" id="PS00292">
    <property type="entry name" value="CYCLINS"/>
    <property type="match status" value="1"/>
</dbReference>
<dbReference type="Gene3D" id="3.30.70.60">
    <property type="match status" value="1"/>
</dbReference>
<feature type="region of interest" description="Disordered" evidence="10">
    <location>
        <begin position="263"/>
        <end position="323"/>
    </location>
</feature>
<keyword evidence="6 8" id="KW-0195">Cyclin</keyword>
<dbReference type="InterPro" id="IPR004367">
    <property type="entry name" value="Cyclin_C-dom"/>
</dbReference>
<dbReference type="GO" id="GO:0005853">
    <property type="term" value="C:eukaryotic translation elongation factor 1 complex"/>
    <property type="evidence" value="ECO:0007669"/>
    <property type="project" value="InterPro"/>
</dbReference>
<protein>
    <submittedName>
        <fullName evidence="15">Uncharacterized protein</fullName>
    </submittedName>
</protein>
<organism evidence="15 16">
    <name type="scientific">Tenebrio molitor</name>
    <name type="common">Yellow mealworm beetle</name>
    <dbReference type="NCBI Taxonomy" id="7067"/>
    <lineage>
        <taxon>Eukaryota</taxon>
        <taxon>Metazoa</taxon>
        <taxon>Ecdysozoa</taxon>
        <taxon>Arthropoda</taxon>
        <taxon>Hexapoda</taxon>
        <taxon>Insecta</taxon>
        <taxon>Pterygota</taxon>
        <taxon>Neoptera</taxon>
        <taxon>Endopterygota</taxon>
        <taxon>Coleoptera</taxon>
        <taxon>Polyphaga</taxon>
        <taxon>Cucujiformia</taxon>
        <taxon>Tenebrionidae</taxon>
        <taxon>Tenebrio</taxon>
    </lineage>
</organism>
<dbReference type="SMART" id="SM00888">
    <property type="entry name" value="EF1_GNE"/>
    <property type="match status" value="1"/>
</dbReference>
<comment type="caution">
    <text evidence="15">The sequence shown here is derived from an EMBL/GenBank/DDBJ whole genome shotgun (WGS) entry which is preliminary data.</text>
</comment>
<dbReference type="Gene3D" id="1.10.472.10">
    <property type="entry name" value="Cyclin-like"/>
    <property type="match status" value="2"/>
</dbReference>
<dbReference type="InterPro" id="IPR048258">
    <property type="entry name" value="Cyclins_cyclin-box"/>
</dbReference>
<dbReference type="GO" id="GO:0003746">
    <property type="term" value="F:translation elongation factor activity"/>
    <property type="evidence" value="ECO:0007669"/>
    <property type="project" value="UniProtKB-KW"/>
</dbReference>
<dbReference type="Pfam" id="PF10587">
    <property type="entry name" value="EF-1_beta_acid"/>
    <property type="match status" value="1"/>
</dbReference>
<dbReference type="Pfam" id="PF00134">
    <property type="entry name" value="Cyclin_N"/>
    <property type="match status" value="1"/>
</dbReference>
<keyword evidence="16" id="KW-1185">Reference proteome</keyword>
<evidence type="ECO:0000259" key="12">
    <source>
        <dbReference type="SMART" id="SM00888"/>
    </source>
</evidence>
<gene>
    <name evidence="15" type="ORF">GEV33_001955</name>
</gene>
<evidence type="ECO:0000259" key="14">
    <source>
        <dbReference type="SMART" id="SM01332"/>
    </source>
</evidence>
<dbReference type="Proteomes" id="UP000719412">
    <property type="component" value="Unassembled WGS sequence"/>
</dbReference>
<dbReference type="GO" id="GO:0051301">
    <property type="term" value="P:cell division"/>
    <property type="evidence" value="ECO:0007669"/>
    <property type="project" value="UniProtKB-KW"/>
</dbReference>
<dbReference type="CDD" id="cd20520">
    <property type="entry name" value="CYCLIN_CCNE_rpt2"/>
    <property type="match status" value="1"/>
</dbReference>
<evidence type="ECO:0000256" key="7">
    <source>
        <dbReference type="ARBA" id="ARBA00023306"/>
    </source>
</evidence>
<feature type="domain" description="Cyclin C-terminal" evidence="14">
    <location>
        <begin position="487"/>
        <end position="611"/>
    </location>
</feature>
<accession>A0A8J6LGF0</accession>
<dbReference type="GO" id="GO:0005085">
    <property type="term" value="F:guanyl-nucleotide exchange factor activity"/>
    <property type="evidence" value="ECO:0007669"/>
    <property type="project" value="TreeGrafter"/>
</dbReference>
<keyword evidence="4" id="KW-0251">Elongation factor</keyword>
<feature type="region of interest" description="Disordered" evidence="10">
    <location>
        <begin position="114"/>
        <end position="181"/>
    </location>
</feature>
<dbReference type="SMART" id="SM00385">
    <property type="entry name" value="CYCLIN"/>
    <property type="match status" value="1"/>
</dbReference>
<dbReference type="GO" id="GO:0000278">
    <property type="term" value="P:mitotic cell cycle"/>
    <property type="evidence" value="ECO:0007669"/>
    <property type="project" value="UniProtKB-ARBA"/>
</dbReference>
<dbReference type="SUPFAM" id="SSF53335">
    <property type="entry name" value="S-adenosyl-L-methionine-dependent methyltransferases"/>
    <property type="match status" value="1"/>
</dbReference>
<dbReference type="InterPro" id="IPR029063">
    <property type="entry name" value="SAM-dependent_MTases_sf"/>
</dbReference>
<dbReference type="Pfam" id="PF00736">
    <property type="entry name" value="EF1_GNE"/>
    <property type="match status" value="1"/>
</dbReference>
<evidence type="ECO:0000256" key="10">
    <source>
        <dbReference type="SAM" id="MobiDB-lite"/>
    </source>
</evidence>
<feature type="region of interest" description="Disordered" evidence="10">
    <location>
        <begin position="1"/>
        <end position="39"/>
    </location>
</feature>
<dbReference type="InterPro" id="IPR055135">
    <property type="entry name" value="PRMT_dom"/>
</dbReference>
<keyword evidence="9" id="KW-0175">Coiled coil</keyword>
<evidence type="ECO:0000259" key="13">
    <source>
        <dbReference type="SMART" id="SM01182"/>
    </source>
</evidence>
<dbReference type="PANTHER" id="PTHR11595:SF26">
    <property type="entry name" value="ELONGATION FACTOR 1-DELTA"/>
    <property type="match status" value="1"/>
</dbReference>
<feature type="domain" description="Elongation factor 1 beta central acidic region eukaryote" evidence="13">
    <location>
        <begin position="901"/>
        <end position="928"/>
    </location>
</feature>
<dbReference type="FunFam" id="1.10.472.10:FF:000154">
    <property type="entry name" value="Cyclin-B1-4"/>
    <property type="match status" value="1"/>
</dbReference>
<sequence>MKIPRCGDVEGPKRVRLEEESRKSKPRRRGADLRIPDGRFVKNQTPECGVIFPRLDFVVYRGPEEVPEKVQVSKDVDRLVTINARVKEKIFSFSEASASFQAERWRIMVTTIHSETSEDSSGESSGDEGQNKENDTKENVNNLDQVENVTHDDSNDSDEEDQSPVNDEKDQVPFNDSSSYKCSQAELDDARCGESIPSSDSNKENVDRNLLPVEFNPTDWVDQISIEHYDNTDQIPLSQLLKIHVKQLVLGFEFGEATKRRAQENMKTARDKKKNENRKSEEVALTKNIEKNSGDPGYSEKPCCSKTLSENDHKTPHSRKRQRLTESKAIINSDKDFCKATRRVPDCLIDHHDCTEVWVYMIYKEEASLKLRNPRVFNDFKSVTPRMRAILLDWLMEVAAVYHLRRVTYYLSVDYFDRFLSIRPDIPKSLLQLVGITCLYIAAKVEEIYPPNLSEFSYVCDGACKSKEIVSCELLILNSLGWEVVSTTPSDWLNLYMQLHFKSSDVVPYQFTRASQLMDLLSLDPGFLKFGYSVIAAAAMYFMYGKEIALSVSGLAWEQLKSCVDYMEVFYTIIKDVPDPRLHSCLGGPHPEEMNRFSTGLMERVQSGPQNENYSFQTHVASMDYFEKATIYRLTRQKSQTQATEKHLESTAINDNLKSNTTDFCTVKSIVGNDDNECTDGIEDNENSIPADKCIGSNLIDNITPLEELTKNDDSHDVEASNSEQNLMSLDEIFELILSQDELKNTNSDCVGGRTDLSKFLTNQQKYQFLVKMEYLQYENIWITKCIYEDAETKYYENLAKASVTPLAGEVAKARQLLIESRDSFKDTPASGSQSIDTGAIKFFEKKAVEFEKSINTILNKIQQLELRISNIEKNAASPLKPVQEVTVTSSAKPVEDDVDLFGSDSDEENEAAAKVREERLAAYNAKKSKKPALIAKSNVILDVKPWDDETDMKELENQVRKISSDGLLWGAAKLVPLAYGIHKLQISCVVEDEKISIDWLQDEITAIEDYDKVILDVGAGSGILSFFAAQAGAKRIYAVEASTMAHFAQKLVEANNLSDSIKVIPDIPLEFHILESGTCHGLAFWFDVAFAGSQQTIWLSTGPTEPLTHWYQVRCLLEQPLLLKQGQVLTGRVLLVANKRQSYDVTIDLAVEGTNQSSKNTLDLKNPYFRYTGAPVQPPPGISNVSPSENYWSQLDAQGVRNAVNMVNGMSVNGLGEVSMDTTQTIINSNMMANNLIALGESKKEIIQWTSKISE</sequence>
<dbReference type="SUPFAM" id="SSF54984">
    <property type="entry name" value="eEF-1beta-like"/>
    <property type="match status" value="1"/>
</dbReference>
<dbReference type="SUPFAM" id="SSF47954">
    <property type="entry name" value="Cyclin-like"/>
    <property type="match status" value="2"/>
</dbReference>
<evidence type="ECO:0000313" key="16">
    <source>
        <dbReference type="Proteomes" id="UP000719412"/>
    </source>
</evidence>
<evidence type="ECO:0000256" key="9">
    <source>
        <dbReference type="SAM" id="Coils"/>
    </source>
</evidence>
<evidence type="ECO:0000256" key="3">
    <source>
        <dbReference type="ARBA" id="ARBA00022691"/>
    </source>
</evidence>
<keyword evidence="7" id="KW-0131">Cell cycle</keyword>